<protein>
    <submittedName>
        <fullName evidence="2">Uncharacterized protein</fullName>
    </submittedName>
</protein>
<gene>
    <name evidence="2" type="ORF">SAMN05216361_0023</name>
</gene>
<dbReference type="AlphaFoldDB" id="A0A1M5SLM8"/>
<proteinExistence type="predicted"/>
<evidence type="ECO:0000313" key="3">
    <source>
        <dbReference type="Proteomes" id="UP000184520"/>
    </source>
</evidence>
<accession>A0A1M5SLM8</accession>
<name>A0A1M5SLM8_9ALTE</name>
<evidence type="ECO:0000256" key="1">
    <source>
        <dbReference type="SAM" id="Coils"/>
    </source>
</evidence>
<reference evidence="3" key="1">
    <citation type="submission" date="2016-11" db="EMBL/GenBank/DDBJ databases">
        <authorList>
            <person name="Varghese N."/>
            <person name="Submissions S."/>
        </authorList>
    </citation>
    <scope>NUCLEOTIDE SEQUENCE [LARGE SCALE GENOMIC DNA]</scope>
    <source>
        <strain evidence="3">CGMCC 1.8995</strain>
    </source>
</reference>
<dbReference type="RefSeq" id="WP_073325371.1">
    <property type="nucleotide sequence ID" value="NZ_FQWD01000010.1"/>
</dbReference>
<evidence type="ECO:0000313" key="2">
    <source>
        <dbReference type="EMBL" id="SHH39449.1"/>
    </source>
</evidence>
<dbReference type="STRING" id="634436.SAMN05216361_0023"/>
<organism evidence="2 3">
    <name type="scientific">Marisediminitalea aggregata</name>
    <dbReference type="NCBI Taxonomy" id="634436"/>
    <lineage>
        <taxon>Bacteria</taxon>
        <taxon>Pseudomonadati</taxon>
        <taxon>Pseudomonadota</taxon>
        <taxon>Gammaproteobacteria</taxon>
        <taxon>Alteromonadales</taxon>
        <taxon>Alteromonadaceae</taxon>
        <taxon>Marisediminitalea</taxon>
    </lineage>
</organism>
<dbReference type="EMBL" id="FQWD01000010">
    <property type="protein sequence ID" value="SHH39449.1"/>
    <property type="molecule type" value="Genomic_DNA"/>
</dbReference>
<dbReference type="Proteomes" id="UP000184520">
    <property type="component" value="Unassembled WGS sequence"/>
</dbReference>
<keyword evidence="1" id="KW-0175">Coiled coil</keyword>
<dbReference type="OrthoDB" id="6388454at2"/>
<sequence length="338" mass="38191">MTKPAAPVNTIMHQLITKLGEEEFTLPAEQNELWAIVENSEVYACLYHVKAGLAYKALKEQLPHGEFDSELKKRGIQVRIAQQRIAVADLILNCPALNTKTSSYLPSEDLNRSTSSELEIDANITLESFSFSQLNELTRLPEEKIKSLQPEELQELSKMPVRALKTAVKQMNLDFESESKLEAQNANLKKQLEELQIQHADAINEMNREKITKAPEKIYGLMPLVAMIRQEAPSVSQELHEHGLSAVNLVERLIAPNLDYAQAKMAAQALYHFIAAPYKQIGLAISRLEEHFGDDLTGVDAELPTYSEAEWEEAENKRQTIILLHNDATKPRKKRGRK</sequence>
<keyword evidence="3" id="KW-1185">Reference proteome</keyword>
<feature type="coiled-coil region" evidence="1">
    <location>
        <begin position="178"/>
        <end position="212"/>
    </location>
</feature>